<feature type="compositionally biased region" description="Basic and acidic residues" evidence="1">
    <location>
        <begin position="68"/>
        <end position="80"/>
    </location>
</feature>
<dbReference type="RefSeq" id="WP_125700973.1">
    <property type="nucleotide sequence ID" value="NZ_JBHTOM010000008.1"/>
</dbReference>
<sequence length="224" mass="24793">MDHDFSFNDKPAYVGTSSECRRLGKYSSLARVDMYRHHSVVCVNKEGGKTVLAVGFNPKSVDTSVPSKKGDNSDKENMEPTRARGIYLFTDKLQSMDEQIGHYVQYDLYTEPSDNASGLSKEAKHISEMSLKSLAMALEASDYVLLAWGRDGSTALQGDGKDKVDNDSVHKLQEILKRHEKKIYYLQGKDVNLCYAVTASVKKQLVSIAKAGKSVAQLVSGKMD</sequence>
<proteinExistence type="predicted"/>
<feature type="region of interest" description="Disordered" evidence="1">
    <location>
        <begin position="61"/>
        <end position="80"/>
    </location>
</feature>
<organism evidence="2 3">
    <name type="scientific">Levilactobacillus fuyuanensis</name>
    <dbReference type="NCBI Taxonomy" id="2486022"/>
    <lineage>
        <taxon>Bacteria</taxon>
        <taxon>Bacillati</taxon>
        <taxon>Bacillota</taxon>
        <taxon>Bacilli</taxon>
        <taxon>Lactobacillales</taxon>
        <taxon>Lactobacillaceae</taxon>
        <taxon>Levilactobacillus</taxon>
    </lineage>
</organism>
<dbReference type="Proteomes" id="UP001597195">
    <property type="component" value="Unassembled WGS sequence"/>
</dbReference>
<evidence type="ECO:0000313" key="3">
    <source>
        <dbReference type="Proteomes" id="UP001597195"/>
    </source>
</evidence>
<evidence type="ECO:0000256" key="1">
    <source>
        <dbReference type="SAM" id="MobiDB-lite"/>
    </source>
</evidence>
<evidence type="ECO:0008006" key="4">
    <source>
        <dbReference type="Google" id="ProtNLM"/>
    </source>
</evidence>
<accession>A0ABW4H474</accession>
<name>A0ABW4H474_9LACO</name>
<comment type="caution">
    <text evidence="2">The sequence shown here is derived from an EMBL/GenBank/DDBJ whole genome shotgun (WGS) entry which is preliminary data.</text>
</comment>
<keyword evidence="3" id="KW-1185">Reference proteome</keyword>
<dbReference type="EMBL" id="JBHTOM010000008">
    <property type="protein sequence ID" value="MFD1549379.1"/>
    <property type="molecule type" value="Genomic_DNA"/>
</dbReference>
<gene>
    <name evidence="2" type="ORF">ACFQ5T_06685</name>
</gene>
<protein>
    <recommendedName>
        <fullName evidence="4">DUF1643 domain-containing protein</fullName>
    </recommendedName>
</protein>
<evidence type="ECO:0000313" key="2">
    <source>
        <dbReference type="EMBL" id="MFD1549379.1"/>
    </source>
</evidence>
<reference evidence="3" key="1">
    <citation type="journal article" date="2019" name="Int. J. Syst. Evol. Microbiol.">
        <title>The Global Catalogue of Microorganisms (GCM) 10K type strain sequencing project: providing services to taxonomists for standard genome sequencing and annotation.</title>
        <authorList>
            <consortium name="The Broad Institute Genomics Platform"/>
            <consortium name="The Broad Institute Genome Sequencing Center for Infectious Disease"/>
            <person name="Wu L."/>
            <person name="Ma J."/>
        </authorList>
    </citation>
    <scope>NUCLEOTIDE SEQUENCE [LARGE SCALE GENOMIC DNA]</scope>
    <source>
        <strain evidence="3">CCM 8906</strain>
    </source>
</reference>